<organism evidence="1 2">
    <name type="scientific">Liparis tanakae</name>
    <name type="common">Tanaka's snailfish</name>
    <dbReference type="NCBI Taxonomy" id="230148"/>
    <lineage>
        <taxon>Eukaryota</taxon>
        <taxon>Metazoa</taxon>
        <taxon>Chordata</taxon>
        <taxon>Craniata</taxon>
        <taxon>Vertebrata</taxon>
        <taxon>Euteleostomi</taxon>
        <taxon>Actinopterygii</taxon>
        <taxon>Neopterygii</taxon>
        <taxon>Teleostei</taxon>
        <taxon>Neoteleostei</taxon>
        <taxon>Acanthomorphata</taxon>
        <taxon>Eupercaria</taxon>
        <taxon>Perciformes</taxon>
        <taxon>Cottioidei</taxon>
        <taxon>Cottales</taxon>
        <taxon>Liparidae</taxon>
        <taxon>Liparis</taxon>
    </lineage>
</organism>
<dbReference type="AlphaFoldDB" id="A0A4Z2FII7"/>
<gene>
    <name evidence="1" type="ORF">EYF80_049243</name>
</gene>
<evidence type="ECO:0000313" key="2">
    <source>
        <dbReference type="Proteomes" id="UP000314294"/>
    </source>
</evidence>
<accession>A0A4Z2FII7</accession>
<dbReference type="Proteomes" id="UP000314294">
    <property type="component" value="Unassembled WGS sequence"/>
</dbReference>
<proteinExistence type="predicted"/>
<evidence type="ECO:0000313" key="1">
    <source>
        <dbReference type="EMBL" id="TNN40584.1"/>
    </source>
</evidence>
<sequence>MNTTNDTYKLIPIPAAPSEIEQPFSHYEHGGYGLWTEGDPQIWERPPQEVRMVFTVYLLQETAAGMRNGTLSL</sequence>
<name>A0A4Z2FII7_9TELE</name>
<comment type="caution">
    <text evidence="1">The sequence shown here is derived from an EMBL/GenBank/DDBJ whole genome shotgun (WGS) entry which is preliminary data.</text>
</comment>
<keyword evidence="2" id="KW-1185">Reference proteome</keyword>
<reference evidence="1 2" key="1">
    <citation type="submission" date="2019-03" db="EMBL/GenBank/DDBJ databases">
        <title>First draft genome of Liparis tanakae, snailfish: a comprehensive survey of snailfish specific genes.</title>
        <authorList>
            <person name="Kim W."/>
            <person name="Song I."/>
            <person name="Jeong J.-H."/>
            <person name="Kim D."/>
            <person name="Kim S."/>
            <person name="Ryu S."/>
            <person name="Song J.Y."/>
            <person name="Lee S.K."/>
        </authorList>
    </citation>
    <scope>NUCLEOTIDE SEQUENCE [LARGE SCALE GENOMIC DNA]</scope>
    <source>
        <tissue evidence="1">Muscle</tissue>
    </source>
</reference>
<protein>
    <submittedName>
        <fullName evidence="1">Uncharacterized protein</fullName>
    </submittedName>
</protein>
<dbReference type="EMBL" id="SRLO01001176">
    <property type="protein sequence ID" value="TNN40584.1"/>
    <property type="molecule type" value="Genomic_DNA"/>
</dbReference>